<feature type="region of interest" description="Disordered" evidence="1">
    <location>
        <begin position="30"/>
        <end position="121"/>
    </location>
</feature>
<gene>
    <name evidence="2" type="ORF">F511_22258</name>
</gene>
<evidence type="ECO:0008006" key="4">
    <source>
        <dbReference type="Google" id="ProtNLM"/>
    </source>
</evidence>
<dbReference type="EMBL" id="KQ993844">
    <property type="protein sequence ID" value="KZV48588.1"/>
    <property type="molecule type" value="Genomic_DNA"/>
</dbReference>
<proteinExistence type="predicted"/>
<keyword evidence="3" id="KW-1185">Reference proteome</keyword>
<evidence type="ECO:0000313" key="3">
    <source>
        <dbReference type="Proteomes" id="UP000250235"/>
    </source>
</evidence>
<name>A0A2Z7CP80_9LAMI</name>
<evidence type="ECO:0000256" key="1">
    <source>
        <dbReference type="SAM" id="MobiDB-lite"/>
    </source>
</evidence>
<sequence>MQCNPITKLRFYRSSVFNILIVIVTVLRMSSHSTPPPEPRRPAAPPPRKIAAAAHDAARNSAPQRRNVARQLPARTRSSGAKRLPTSPSSCAAQQRHERRDIAAPARGGDAQRCSSGRPDRAKWCATIGQPSRIASTSLVRPARRSRAFVCARKWGAAAHGGGRRFQLHDSAVTPPVPKCKASKRKLKLPKGSDDEDPDVVITEIEQMGIDFVEPVVTRSAEIDIDGYEHSIAANDEDDNLDGAENQIARKMASKATNSADTEPLIKALELTEKSSLSDEESMSIDDILKRIPDEMILPSVTAEEPTKLKFVLGIEIKGVKETEWYTASLPKIAADAKGKKPLEEPNTIKGHPARESFKLICGDIHF</sequence>
<dbReference type="OrthoDB" id="1741306at2759"/>
<feature type="compositionally biased region" description="Low complexity" evidence="1">
    <location>
        <begin position="49"/>
        <end position="62"/>
    </location>
</feature>
<organism evidence="2 3">
    <name type="scientific">Dorcoceras hygrometricum</name>
    <dbReference type="NCBI Taxonomy" id="472368"/>
    <lineage>
        <taxon>Eukaryota</taxon>
        <taxon>Viridiplantae</taxon>
        <taxon>Streptophyta</taxon>
        <taxon>Embryophyta</taxon>
        <taxon>Tracheophyta</taxon>
        <taxon>Spermatophyta</taxon>
        <taxon>Magnoliopsida</taxon>
        <taxon>eudicotyledons</taxon>
        <taxon>Gunneridae</taxon>
        <taxon>Pentapetalae</taxon>
        <taxon>asterids</taxon>
        <taxon>lamiids</taxon>
        <taxon>Lamiales</taxon>
        <taxon>Gesneriaceae</taxon>
        <taxon>Didymocarpoideae</taxon>
        <taxon>Trichosporeae</taxon>
        <taxon>Loxocarpinae</taxon>
        <taxon>Dorcoceras</taxon>
    </lineage>
</organism>
<protein>
    <recommendedName>
        <fullName evidence="4">Splicing factor 3B subunit 1-like</fullName>
    </recommendedName>
</protein>
<accession>A0A2Z7CP80</accession>
<reference evidence="2 3" key="1">
    <citation type="journal article" date="2015" name="Proc. Natl. Acad. Sci. U.S.A.">
        <title>The resurrection genome of Boea hygrometrica: A blueprint for survival of dehydration.</title>
        <authorList>
            <person name="Xiao L."/>
            <person name="Yang G."/>
            <person name="Zhang L."/>
            <person name="Yang X."/>
            <person name="Zhao S."/>
            <person name="Ji Z."/>
            <person name="Zhou Q."/>
            <person name="Hu M."/>
            <person name="Wang Y."/>
            <person name="Chen M."/>
            <person name="Xu Y."/>
            <person name="Jin H."/>
            <person name="Xiao X."/>
            <person name="Hu G."/>
            <person name="Bao F."/>
            <person name="Hu Y."/>
            <person name="Wan P."/>
            <person name="Li L."/>
            <person name="Deng X."/>
            <person name="Kuang T."/>
            <person name="Xiang C."/>
            <person name="Zhu J.K."/>
            <person name="Oliver M.J."/>
            <person name="He Y."/>
        </authorList>
    </citation>
    <scope>NUCLEOTIDE SEQUENCE [LARGE SCALE GENOMIC DNA]</scope>
    <source>
        <strain evidence="3">cv. XS01</strain>
    </source>
</reference>
<dbReference type="Proteomes" id="UP000250235">
    <property type="component" value="Unassembled WGS sequence"/>
</dbReference>
<evidence type="ECO:0000313" key="2">
    <source>
        <dbReference type="EMBL" id="KZV48588.1"/>
    </source>
</evidence>
<dbReference type="AlphaFoldDB" id="A0A2Z7CP80"/>
<feature type="compositionally biased region" description="Pro residues" evidence="1">
    <location>
        <begin position="34"/>
        <end position="48"/>
    </location>
</feature>